<accession>A0A6A5S979</accession>
<evidence type="ECO:0000313" key="2">
    <source>
        <dbReference type="Proteomes" id="UP000800082"/>
    </source>
</evidence>
<proteinExistence type="predicted"/>
<protein>
    <submittedName>
        <fullName evidence="1">Uncharacterized protein</fullName>
    </submittedName>
</protein>
<evidence type="ECO:0000313" key="1">
    <source>
        <dbReference type="EMBL" id="KAF1934027.1"/>
    </source>
</evidence>
<dbReference type="AlphaFoldDB" id="A0A6A5S979"/>
<sequence length="198" mass="22972">MPSSESRRRSWKSCRAKAKRKQRPMISIVNTKATTKVSPVRFLRVFLIPQDTKMCLLIMNQRLRIEGQNVVTRSQEGKVIEFMFKRGSYMWPTPFPKGLTFVFDNRGLKTKSKLYGFPPGDPTRETLKKARFHALHPESSRLELEHDDYVNDETRNDSKTYPVWNEGLAKHNQKHMGRFIDRIRAIVKAAGGDYGGEK</sequence>
<dbReference type="GeneID" id="54344840"/>
<gene>
    <name evidence="1" type="ORF">M421DRAFT_110865</name>
</gene>
<keyword evidence="2" id="KW-1185">Reference proteome</keyword>
<dbReference type="EMBL" id="ML978956">
    <property type="protein sequence ID" value="KAF1934027.1"/>
    <property type="molecule type" value="Genomic_DNA"/>
</dbReference>
<organism evidence="1 2">
    <name type="scientific">Didymella exigua CBS 183.55</name>
    <dbReference type="NCBI Taxonomy" id="1150837"/>
    <lineage>
        <taxon>Eukaryota</taxon>
        <taxon>Fungi</taxon>
        <taxon>Dikarya</taxon>
        <taxon>Ascomycota</taxon>
        <taxon>Pezizomycotina</taxon>
        <taxon>Dothideomycetes</taxon>
        <taxon>Pleosporomycetidae</taxon>
        <taxon>Pleosporales</taxon>
        <taxon>Pleosporineae</taxon>
        <taxon>Didymellaceae</taxon>
        <taxon>Didymella</taxon>
    </lineage>
</organism>
<dbReference type="Proteomes" id="UP000800082">
    <property type="component" value="Unassembled WGS sequence"/>
</dbReference>
<name>A0A6A5S979_9PLEO</name>
<dbReference type="RefSeq" id="XP_033454275.1">
    <property type="nucleotide sequence ID" value="XM_033587194.1"/>
</dbReference>
<reference evidence="1" key="1">
    <citation type="journal article" date="2020" name="Stud. Mycol.">
        <title>101 Dothideomycetes genomes: a test case for predicting lifestyles and emergence of pathogens.</title>
        <authorList>
            <person name="Haridas S."/>
            <person name="Albert R."/>
            <person name="Binder M."/>
            <person name="Bloem J."/>
            <person name="Labutti K."/>
            <person name="Salamov A."/>
            <person name="Andreopoulos B."/>
            <person name="Baker S."/>
            <person name="Barry K."/>
            <person name="Bills G."/>
            <person name="Bluhm B."/>
            <person name="Cannon C."/>
            <person name="Castanera R."/>
            <person name="Culley D."/>
            <person name="Daum C."/>
            <person name="Ezra D."/>
            <person name="Gonzalez J."/>
            <person name="Henrissat B."/>
            <person name="Kuo A."/>
            <person name="Liang C."/>
            <person name="Lipzen A."/>
            <person name="Lutzoni F."/>
            <person name="Magnuson J."/>
            <person name="Mondo S."/>
            <person name="Nolan M."/>
            <person name="Ohm R."/>
            <person name="Pangilinan J."/>
            <person name="Park H.-J."/>
            <person name="Ramirez L."/>
            <person name="Alfaro M."/>
            <person name="Sun H."/>
            <person name="Tritt A."/>
            <person name="Yoshinaga Y."/>
            <person name="Zwiers L.-H."/>
            <person name="Turgeon B."/>
            <person name="Goodwin S."/>
            <person name="Spatafora J."/>
            <person name="Crous P."/>
            <person name="Grigoriev I."/>
        </authorList>
    </citation>
    <scope>NUCLEOTIDE SEQUENCE</scope>
    <source>
        <strain evidence="1">CBS 183.55</strain>
    </source>
</reference>